<comment type="similarity">
    <text evidence="2">Belongs to the drug/metabolite transporter (DMT) superfamily. 10 TMS drug/metabolite exporter (DME) (TC 2.A.7.3) family.</text>
</comment>
<accession>A0ABS5W7I9</accession>
<feature type="transmembrane region" description="Helical" evidence="6">
    <location>
        <begin position="268"/>
        <end position="285"/>
    </location>
</feature>
<feature type="domain" description="EamA" evidence="7">
    <location>
        <begin position="155"/>
        <end position="283"/>
    </location>
</feature>
<feature type="transmembrane region" description="Helical" evidence="6">
    <location>
        <begin position="95"/>
        <end position="116"/>
    </location>
</feature>
<dbReference type="InterPro" id="IPR037185">
    <property type="entry name" value="EmrE-like"/>
</dbReference>
<dbReference type="PANTHER" id="PTHR22911">
    <property type="entry name" value="ACYL-MALONYL CONDENSING ENZYME-RELATED"/>
    <property type="match status" value="1"/>
</dbReference>
<dbReference type="EMBL" id="JAHFVK010000002">
    <property type="protein sequence ID" value="MBT2135711.1"/>
    <property type="molecule type" value="Genomic_DNA"/>
</dbReference>
<evidence type="ECO:0000256" key="1">
    <source>
        <dbReference type="ARBA" id="ARBA00004141"/>
    </source>
</evidence>
<feature type="transmembrane region" description="Helical" evidence="6">
    <location>
        <begin position="35"/>
        <end position="58"/>
    </location>
</feature>
<dbReference type="Pfam" id="PF00892">
    <property type="entry name" value="EamA"/>
    <property type="match status" value="2"/>
</dbReference>
<feature type="transmembrane region" description="Helical" evidence="6">
    <location>
        <begin position="70"/>
        <end position="89"/>
    </location>
</feature>
<evidence type="ECO:0000313" key="9">
    <source>
        <dbReference type="Proteomes" id="UP000811255"/>
    </source>
</evidence>
<keyword evidence="4 6" id="KW-1133">Transmembrane helix</keyword>
<feature type="transmembrane region" description="Helical" evidence="6">
    <location>
        <begin position="184"/>
        <end position="206"/>
    </location>
</feature>
<evidence type="ECO:0000256" key="3">
    <source>
        <dbReference type="ARBA" id="ARBA00022692"/>
    </source>
</evidence>
<keyword evidence="5 6" id="KW-0472">Membrane</keyword>
<feature type="transmembrane region" description="Helical" evidence="6">
    <location>
        <begin position="7"/>
        <end position="23"/>
    </location>
</feature>
<dbReference type="Proteomes" id="UP000811255">
    <property type="component" value="Unassembled WGS sequence"/>
</dbReference>
<dbReference type="RefSeq" id="WP_214537390.1">
    <property type="nucleotide sequence ID" value="NZ_JAHFVK010000002.1"/>
</dbReference>
<proteinExistence type="inferred from homology"/>
<gene>
    <name evidence="8" type="ORF">KK137_15330</name>
</gene>
<dbReference type="InterPro" id="IPR000620">
    <property type="entry name" value="EamA_dom"/>
</dbReference>
<sequence length="295" mass="31346">MKLERPLLPFAITLAAVALYSLMDALMKGAATAVGAYSALLLRCALGTLLIGPVWLATRAGWPSKSVMRLYLLRAVVGSGMAFTFFWGLERIPLAEGIALSFVAPLIALYLAAIVLGERISRSAIGASLLGLVGVTVIAFERVGPGTPANADATWGVSSILLSSVLYAWNLILQRQQSLVAKPVEIATFQNAGMGLVLLLFAPWMFEMPELGTWPVIGVSAVLAVVAVLLLSWAYARAEAQALVPLEYSGFLWAALFGWLLFDETLRVAVLLGAGLIVAACWIAAPRKHPEQAAA</sequence>
<keyword evidence="9" id="KW-1185">Reference proteome</keyword>
<feature type="transmembrane region" description="Helical" evidence="6">
    <location>
        <begin position="242"/>
        <end position="262"/>
    </location>
</feature>
<evidence type="ECO:0000313" key="8">
    <source>
        <dbReference type="EMBL" id="MBT2135711.1"/>
    </source>
</evidence>
<comment type="subcellular location">
    <subcellularLocation>
        <location evidence="1">Membrane</location>
        <topology evidence="1">Multi-pass membrane protein</topology>
    </subcellularLocation>
</comment>
<evidence type="ECO:0000256" key="5">
    <source>
        <dbReference type="ARBA" id="ARBA00023136"/>
    </source>
</evidence>
<dbReference type="PANTHER" id="PTHR22911:SF6">
    <property type="entry name" value="SOLUTE CARRIER FAMILY 35 MEMBER G1"/>
    <property type="match status" value="1"/>
</dbReference>
<reference evidence="8 9" key="1">
    <citation type="submission" date="2021-05" db="EMBL/GenBank/DDBJ databases">
        <title>Croceibacterium sp. LX-88 genome sequence.</title>
        <authorList>
            <person name="Luo X."/>
        </authorList>
    </citation>
    <scope>NUCLEOTIDE SEQUENCE [LARGE SCALE GENOMIC DNA]</scope>
    <source>
        <strain evidence="8 9">LX-88</strain>
    </source>
</reference>
<evidence type="ECO:0000259" key="7">
    <source>
        <dbReference type="Pfam" id="PF00892"/>
    </source>
</evidence>
<feature type="transmembrane region" description="Helical" evidence="6">
    <location>
        <begin position="123"/>
        <end position="141"/>
    </location>
</feature>
<evidence type="ECO:0000256" key="4">
    <source>
        <dbReference type="ARBA" id="ARBA00022989"/>
    </source>
</evidence>
<evidence type="ECO:0000256" key="6">
    <source>
        <dbReference type="SAM" id="Phobius"/>
    </source>
</evidence>
<feature type="transmembrane region" description="Helical" evidence="6">
    <location>
        <begin position="153"/>
        <end position="172"/>
    </location>
</feature>
<name>A0ABS5W7I9_9SPHN</name>
<protein>
    <submittedName>
        <fullName evidence="8">DMT family transporter</fullName>
    </submittedName>
</protein>
<comment type="caution">
    <text evidence="8">The sequence shown here is derived from an EMBL/GenBank/DDBJ whole genome shotgun (WGS) entry which is preliminary data.</text>
</comment>
<organism evidence="8 9">
    <name type="scientific">Croceibacterium selenioxidans</name>
    <dbReference type="NCBI Taxonomy" id="2838833"/>
    <lineage>
        <taxon>Bacteria</taxon>
        <taxon>Pseudomonadati</taxon>
        <taxon>Pseudomonadota</taxon>
        <taxon>Alphaproteobacteria</taxon>
        <taxon>Sphingomonadales</taxon>
        <taxon>Erythrobacteraceae</taxon>
        <taxon>Croceibacterium</taxon>
    </lineage>
</organism>
<evidence type="ECO:0000256" key="2">
    <source>
        <dbReference type="ARBA" id="ARBA00009853"/>
    </source>
</evidence>
<keyword evidence="3 6" id="KW-0812">Transmembrane</keyword>
<dbReference type="SUPFAM" id="SSF103481">
    <property type="entry name" value="Multidrug resistance efflux transporter EmrE"/>
    <property type="match status" value="2"/>
</dbReference>
<feature type="domain" description="EamA" evidence="7">
    <location>
        <begin position="13"/>
        <end position="139"/>
    </location>
</feature>
<feature type="transmembrane region" description="Helical" evidence="6">
    <location>
        <begin position="212"/>
        <end position="235"/>
    </location>
</feature>